<evidence type="ECO:0000313" key="3">
    <source>
        <dbReference type="Proteomes" id="UP001168821"/>
    </source>
</evidence>
<accession>A0AA38IBW4</accession>
<feature type="chain" id="PRO_5041256424" evidence="1">
    <location>
        <begin position="19"/>
        <end position="127"/>
    </location>
</feature>
<evidence type="ECO:0000313" key="2">
    <source>
        <dbReference type="EMBL" id="KAJ3652780.1"/>
    </source>
</evidence>
<dbReference type="EMBL" id="JALNTZ010000005">
    <property type="protein sequence ID" value="KAJ3652780.1"/>
    <property type="molecule type" value="Genomic_DNA"/>
</dbReference>
<dbReference type="SUPFAM" id="SSF50494">
    <property type="entry name" value="Trypsin-like serine proteases"/>
    <property type="match status" value="1"/>
</dbReference>
<keyword evidence="3" id="KW-1185">Reference proteome</keyword>
<gene>
    <name evidence="2" type="ORF">Zmor_018713</name>
</gene>
<evidence type="ECO:0000256" key="1">
    <source>
        <dbReference type="SAM" id="SignalP"/>
    </source>
</evidence>
<protein>
    <submittedName>
        <fullName evidence="2">Uncharacterized protein</fullName>
    </submittedName>
</protein>
<dbReference type="InterPro" id="IPR009003">
    <property type="entry name" value="Peptidase_S1_PA"/>
</dbReference>
<keyword evidence="1" id="KW-0732">Signal</keyword>
<reference evidence="2" key="1">
    <citation type="journal article" date="2023" name="G3 (Bethesda)">
        <title>Whole genome assemblies of Zophobas morio and Tenebrio molitor.</title>
        <authorList>
            <person name="Kaur S."/>
            <person name="Stinson S.A."/>
            <person name="diCenzo G.C."/>
        </authorList>
    </citation>
    <scope>NUCLEOTIDE SEQUENCE</scope>
    <source>
        <strain evidence="2">QUZm001</strain>
    </source>
</reference>
<feature type="signal peptide" evidence="1">
    <location>
        <begin position="1"/>
        <end position="18"/>
    </location>
</feature>
<dbReference type="Proteomes" id="UP001168821">
    <property type="component" value="Unassembled WGS sequence"/>
</dbReference>
<name>A0AA38IBW4_9CUCU</name>
<proteinExistence type="predicted"/>
<organism evidence="2 3">
    <name type="scientific">Zophobas morio</name>
    <dbReference type="NCBI Taxonomy" id="2755281"/>
    <lineage>
        <taxon>Eukaryota</taxon>
        <taxon>Metazoa</taxon>
        <taxon>Ecdysozoa</taxon>
        <taxon>Arthropoda</taxon>
        <taxon>Hexapoda</taxon>
        <taxon>Insecta</taxon>
        <taxon>Pterygota</taxon>
        <taxon>Neoptera</taxon>
        <taxon>Endopterygota</taxon>
        <taxon>Coleoptera</taxon>
        <taxon>Polyphaga</taxon>
        <taxon>Cucujiformia</taxon>
        <taxon>Tenebrionidae</taxon>
        <taxon>Zophobas</taxon>
    </lineage>
</organism>
<sequence length="127" mass="14599">MLHLLPIILAIVTSTILGNQTFGIIRCRKTNPVFQVPPQMVESSVENPFIVHLTVNCGGTIINKNWVLFYIFGKCRIRTGENFNCSMIVYLLFVNAFLSQRRIDIFLRHAQRFLVSISNHRNGFVVF</sequence>
<dbReference type="AlphaFoldDB" id="A0AA38IBW4"/>
<comment type="caution">
    <text evidence="2">The sequence shown here is derived from an EMBL/GenBank/DDBJ whole genome shotgun (WGS) entry which is preliminary data.</text>
</comment>